<name>A0A7Y2EAU9_UNCEI</name>
<dbReference type="Proteomes" id="UP000547674">
    <property type="component" value="Unassembled WGS sequence"/>
</dbReference>
<keyword evidence="1" id="KW-1133">Transmembrane helix</keyword>
<keyword evidence="1" id="KW-0812">Transmembrane</keyword>
<evidence type="ECO:0000313" key="3">
    <source>
        <dbReference type="EMBL" id="NNF08411.1"/>
    </source>
</evidence>
<gene>
    <name evidence="3" type="ORF">HKN21_16745</name>
</gene>
<sequence length="300" mass="32916">MASRSREIQVGIVFLLAVAVLISGILWFKEFRIGGQFYQVVVAFENTSGLQSGDAVEVQGVTSGQVSRIFYEDGRALVGLRLDRSVNIYPETKFVIENVGIMGQKLVAIYPGPPGTPVSEDTILTGEYQSGIPALMAELGGALESFDKLADQLEGFFGALEDTEPGTVSRILHNTERLTEDLADFLAATRGDLREVVGNFNVAMEDLHEVLDGRGEEFGTTLESANRAMARLDTTLAQMEVTMQRTDAILARVENGEGTLGRLSQDEELYNELRGTMTDARALLEDLKADPKKYFKFSIF</sequence>
<dbReference type="Pfam" id="PF02470">
    <property type="entry name" value="MlaD"/>
    <property type="match status" value="1"/>
</dbReference>
<feature type="transmembrane region" description="Helical" evidence="1">
    <location>
        <begin position="12"/>
        <end position="28"/>
    </location>
</feature>
<dbReference type="AlphaFoldDB" id="A0A7Y2EAU9"/>
<feature type="domain" description="Mce/MlaD" evidence="2">
    <location>
        <begin position="38"/>
        <end position="112"/>
    </location>
</feature>
<keyword evidence="1" id="KW-0472">Membrane</keyword>
<organism evidence="3 4">
    <name type="scientific">Eiseniibacteriota bacterium</name>
    <dbReference type="NCBI Taxonomy" id="2212470"/>
    <lineage>
        <taxon>Bacteria</taxon>
        <taxon>Candidatus Eiseniibacteriota</taxon>
    </lineage>
</organism>
<reference evidence="3 4" key="1">
    <citation type="submission" date="2020-03" db="EMBL/GenBank/DDBJ databases">
        <title>Metabolic flexibility allows generalist bacteria to become dominant in a frequently disturbed ecosystem.</title>
        <authorList>
            <person name="Chen Y.-J."/>
            <person name="Leung P.M."/>
            <person name="Bay S.K."/>
            <person name="Hugenholtz P."/>
            <person name="Kessler A.J."/>
            <person name="Shelley G."/>
            <person name="Waite D.W."/>
            <person name="Cook P.L."/>
            <person name="Greening C."/>
        </authorList>
    </citation>
    <scope>NUCLEOTIDE SEQUENCE [LARGE SCALE GENOMIC DNA]</scope>
    <source>
        <strain evidence="3">SS_bin_28</strain>
    </source>
</reference>
<evidence type="ECO:0000259" key="2">
    <source>
        <dbReference type="Pfam" id="PF02470"/>
    </source>
</evidence>
<evidence type="ECO:0000256" key="1">
    <source>
        <dbReference type="SAM" id="Phobius"/>
    </source>
</evidence>
<dbReference type="PANTHER" id="PTHR33371:SF4">
    <property type="entry name" value="INTERMEMBRANE PHOSPHOLIPID TRANSPORT SYSTEM BINDING PROTEIN MLAD"/>
    <property type="match status" value="1"/>
</dbReference>
<accession>A0A7Y2EAU9</accession>
<proteinExistence type="predicted"/>
<dbReference type="InterPro" id="IPR052336">
    <property type="entry name" value="MlaD_Phospholipid_Transporter"/>
</dbReference>
<evidence type="ECO:0000313" key="4">
    <source>
        <dbReference type="Proteomes" id="UP000547674"/>
    </source>
</evidence>
<comment type="caution">
    <text evidence="3">The sequence shown here is derived from an EMBL/GenBank/DDBJ whole genome shotgun (WGS) entry which is preliminary data.</text>
</comment>
<dbReference type="EMBL" id="JABDJR010000673">
    <property type="protein sequence ID" value="NNF08411.1"/>
    <property type="molecule type" value="Genomic_DNA"/>
</dbReference>
<dbReference type="InterPro" id="IPR003399">
    <property type="entry name" value="Mce/MlaD"/>
</dbReference>
<protein>
    <submittedName>
        <fullName evidence="3">MCE family protein</fullName>
    </submittedName>
</protein>
<dbReference type="PANTHER" id="PTHR33371">
    <property type="entry name" value="INTERMEMBRANE PHOSPHOLIPID TRANSPORT SYSTEM BINDING PROTEIN MLAD-RELATED"/>
    <property type="match status" value="1"/>
</dbReference>